<feature type="transmembrane region" description="Helical" evidence="10">
    <location>
        <begin position="194"/>
        <end position="217"/>
    </location>
</feature>
<feature type="transmembrane region" description="Helical" evidence="10">
    <location>
        <begin position="158"/>
        <end position="182"/>
    </location>
</feature>
<protein>
    <recommendedName>
        <fullName evidence="2">histidine kinase</fullName>
        <ecNumber evidence="2">2.7.13.3</ecNumber>
    </recommendedName>
</protein>
<dbReference type="EC" id="2.7.13.3" evidence="2"/>
<dbReference type="Gene3D" id="3.30.565.10">
    <property type="entry name" value="Histidine kinase-like ATPase, C-terminal domain"/>
    <property type="match status" value="1"/>
</dbReference>
<dbReference type="Gene3D" id="1.20.5.1930">
    <property type="match status" value="1"/>
</dbReference>
<dbReference type="GO" id="GO:0016020">
    <property type="term" value="C:membrane"/>
    <property type="evidence" value="ECO:0007669"/>
    <property type="project" value="InterPro"/>
</dbReference>
<dbReference type="GO" id="GO:0046983">
    <property type="term" value="F:protein dimerization activity"/>
    <property type="evidence" value="ECO:0007669"/>
    <property type="project" value="InterPro"/>
</dbReference>
<keyword evidence="5" id="KW-0547">Nucleotide-binding</keyword>
<feature type="compositionally biased region" description="Basic residues" evidence="9">
    <location>
        <begin position="1"/>
        <end position="10"/>
    </location>
</feature>
<evidence type="ECO:0000313" key="14">
    <source>
        <dbReference type="Proteomes" id="UP000256541"/>
    </source>
</evidence>
<evidence type="ECO:0000256" key="3">
    <source>
        <dbReference type="ARBA" id="ARBA00022553"/>
    </source>
</evidence>
<proteinExistence type="predicted"/>
<dbReference type="PANTHER" id="PTHR24421:SF10">
    <property type="entry name" value="NITRATE_NITRITE SENSOR PROTEIN NARQ"/>
    <property type="match status" value="1"/>
</dbReference>
<feature type="transmembrane region" description="Helical" evidence="10">
    <location>
        <begin position="132"/>
        <end position="152"/>
    </location>
</feature>
<feature type="transmembrane region" description="Helical" evidence="10">
    <location>
        <begin position="109"/>
        <end position="125"/>
    </location>
</feature>
<evidence type="ECO:0000256" key="4">
    <source>
        <dbReference type="ARBA" id="ARBA00022679"/>
    </source>
</evidence>
<keyword evidence="10" id="KW-0812">Transmembrane</keyword>
<comment type="catalytic activity">
    <reaction evidence="1">
        <text>ATP + protein L-histidine = ADP + protein N-phospho-L-histidine.</text>
        <dbReference type="EC" id="2.7.13.3"/>
    </reaction>
</comment>
<evidence type="ECO:0000256" key="8">
    <source>
        <dbReference type="ARBA" id="ARBA00023012"/>
    </source>
</evidence>
<keyword evidence="4" id="KW-0808">Transferase</keyword>
<feature type="domain" description="Signal transduction histidine kinase subgroup 3 dimerisation and phosphoacceptor" evidence="12">
    <location>
        <begin position="251"/>
        <end position="315"/>
    </location>
</feature>
<dbReference type="OrthoDB" id="227596at2"/>
<dbReference type="SUPFAM" id="SSF55874">
    <property type="entry name" value="ATPase domain of HSP90 chaperone/DNA topoisomerase II/histidine kinase"/>
    <property type="match status" value="1"/>
</dbReference>
<dbReference type="Proteomes" id="UP000256541">
    <property type="component" value="Unassembled WGS sequence"/>
</dbReference>
<feature type="domain" description="Histidine kinase/HSP90-like ATPase" evidence="11">
    <location>
        <begin position="408"/>
        <end position="499"/>
    </location>
</feature>
<dbReference type="InterPro" id="IPR050482">
    <property type="entry name" value="Sensor_HK_TwoCompSys"/>
</dbReference>
<dbReference type="InterPro" id="IPR036890">
    <property type="entry name" value="HATPase_C_sf"/>
</dbReference>
<organism evidence="13 14">
    <name type="scientific">Subtercola boreus</name>
    <dbReference type="NCBI Taxonomy" id="120213"/>
    <lineage>
        <taxon>Bacteria</taxon>
        <taxon>Bacillati</taxon>
        <taxon>Actinomycetota</taxon>
        <taxon>Actinomycetes</taxon>
        <taxon>Micrococcales</taxon>
        <taxon>Microbacteriaceae</taxon>
        <taxon>Subtercola</taxon>
    </lineage>
</organism>
<dbReference type="GO" id="GO:0005524">
    <property type="term" value="F:ATP binding"/>
    <property type="evidence" value="ECO:0007669"/>
    <property type="project" value="UniProtKB-KW"/>
</dbReference>
<sequence>MDRRRLRRGRHPDPPEGCLSMTPDERPATPPDTATVAGRSPVRPAPAPDSRLDDFALPKPPGVFRLFFARHAWVVDGSIVVLYGLPTILIVGVSLVMGRADWVGDPLKTVAVVAGSAIMLVALYIRRRHPLVLVVATGLGILLVTPFFEGLAQVPSLVALYGVAVYVSSRSALVAFALLSVVRIIADLIALGGDFWGGAAMASASIFLMLVGTLVGINVGNRQRYVEALIDRAAQLGRERDQQALLSAASERARIAREMHDIVAHSLTVMVALADGADRTVAQDPARAQEAIRQVAETGRTALADMRVVLGVLAQPLAAGASQLAPASSVPVPAPPAPEAPAERTQSALSEGSFEHLASFRGPNDAPTSLSPQPGHGDLDALIASYRSAGMVVVYTVMGEINPDPGIQLAVYRIVQEALTNSLRYAPDPKHVTVTVVFSRTDISVTVSDQGQSQVAATSIGTGHGIVGMRERALGYGGTLEAGPTTAGGWQVRAKIPETRQPGPAAERSSAATSPTPGTAREGA</sequence>
<feature type="region of interest" description="Disordered" evidence="9">
    <location>
        <begin position="326"/>
        <end position="376"/>
    </location>
</feature>
<keyword evidence="10" id="KW-1133">Transmembrane helix</keyword>
<evidence type="ECO:0000256" key="1">
    <source>
        <dbReference type="ARBA" id="ARBA00000085"/>
    </source>
</evidence>
<evidence type="ECO:0000256" key="7">
    <source>
        <dbReference type="ARBA" id="ARBA00022840"/>
    </source>
</evidence>
<evidence type="ECO:0000256" key="5">
    <source>
        <dbReference type="ARBA" id="ARBA00022741"/>
    </source>
</evidence>
<evidence type="ECO:0000256" key="9">
    <source>
        <dbReference type="SAM" id="MobiDB-lite"/>
    </source>
</evidence>
<dbReference type="Pfam" id="PF07730">
    <property type="entry name" value="HisKA_3"/>
    <property type="match status" value="1"/>
</dbReference>
<feature type="transmembrane region" description="Helical" evidence="10">
    <location>
        <begin position="73"/>
        <end position="97"/>
    </location>
</feature>
<evidence type="ECO:0000256" key="2">
    <source>
        <dbReference type="ARBA" id="ARBA00012438"/>
    </source>
</evidence>
<dbReference type="InterPro" id="IPR011712">
    <property type="entry name" value="Sig_transdc_His_kin_sub3_dim/P"/>
</dbReference>
<comment type="caution">
    <text evidence="13">The sequence shown here is derived from an EMBL/GenBank/DDBJ whole genome shotgun (WGS) entry which is preliminary data.</text>
</comment>
<dbReference type="Pfam" id="PF02518">
    <property type="entry name" value="HATPase_c"/>
    <property type="match status" value="1"/>
</dbReference>
<keyword evidence="6" id="KW-0418">Kinase</keyword>
<reference evidence="13 14" key="1">
    <citation type="submission" date="2017-04" db="EMBL/GenBank/DDBJ databases">
        <title>Comparative genome analysis of Subtercola boreus.</title>
        <authorList>
            <person name="Cho Y.-J."/>
            <person name="Cho A."/>
            <person name="Kim O.-S."/>
            <person name="Lee J.-I."/>
        </authorList>
    </citation>
    <scope>NUCLEOTIDE SEQUENCE [LARGE SCALE GENOMIC DNA]</scope>
    <source>
        <strain evidence="13 14">P27479</strain>
    </source>
</reference>
<keyword evidence="8" id="KW-0902">Two-component regulatory system</keyword>
<evidence type="ECO:0000256" key="6">
    <source>
        <dbReference type="ARBA" id="ARBA00022777"/>
    </source>
</evidence>
<keyword evidence="7" id="KW-0067">ATP-binding</keyword>
<feature type="region of interest" description="Disordered" evidence="9">
    <location>
        <begin position="485"/>
        <end position="524"/>
    </location>
</feature>
<dbReference type="PANTHER" id="PTHR24421">
    <property type="entry name" value="NITRATE/NITRITE SENSOR PROTEIN NARX-RELATED"/>
    <property type="match status" value="1"/>
</dbReference>
<evidence type="ECO:0000313" key="13">
    <source>
        <dbReference type="EMBL" id="RFA12528.1"/>
    </source>
</evidence>
<feature type="region of interest" description="Disordered" evidence="9">
    <location>
        <begin position="1"/>
        <end position="51"/>
    </location>
</feature>
<evidence type="ECO:0000256" key="10">
    <source>
        <dbReference type="SAM" id="Phobius"/>
    </source>
</evidence>
<dbReference type="AlphaFoldDB" id="A0A3E0VSY8"/>
<evidence type="ECO:0000259" key="11">
    <source>
        <dbReference type="Pfam" id="PF02518"/>
    </source>
</evidence>
<gene>
    <name evidence="13" type="ORF">B7R22_15535</name>
</gene>
<keyword evidence="3" id="KW-0597">Phosphoprotein</keyword>
<dbReference type="InterPro" id="IPR003594">
    <property type="entry name" value="HATPase_dom"/>
</dbReference>
<dbReference type="GO" id="GO:0000155">
    <property type="term" value="F:phosphorelay sensor kinase activity"/>
    <property type="evidence" value="ECO:0007669"/>
    <property type="project" value="InterPro"/>
</dbReference>
<dbReference type="CDD" id="cd16917">
    <property type="entry name" value="HATPase_UhpB-NarQ-NarX-like"/>
    <property type="match status" value="1"/>
</dbReference>
<name>A0A3E0VSY8_9MICO</name>
<keyword evidence="10" id="KW-0472">Membrane</keyword>
<dbReference type="EMBL" id="NBXB01000041">
    <property type="protein sequence ID" value="RFA12528.1"/>
    <property type="molecule type" value="Genomic_DNA"/>
</dbReference>
<accession>A0A3E0VSY8</accession>
<evidence type="ECO:0000259" key="12">
    <source>
        <dbReference type="Pfam" id="PF07730"/>
    </source>
</evidence>